<evidence type="ECO:0000259" key="5">
    <source>
        <dbReference type="PROSITE" id="PS51076"/>
    </source>
</evidence>
<evidence type="ECO:0000256" key="3">
    <source>
        <dbReference type="RuleBase" id="RU361183"/>
    </source>
</evidence>
<keyword evidence="1" id="KW-1015">Disulfide bond</keyword>
<evidence type="ECO:0000313" key="8">
    <source>
        <dbReference type="WBParaSite" id="TMUE_3000014227.1"/>
    </source>
</evidence>
<dbReference type="GO" id="GO:0006355">
    <property type="term" value="P:regulation of DNA-templated transcription"/>
    <property type="evidence" value="ECO:0007669"/>
    <property type="project" value="InterPro"/>
</dbReference>
<evidence type="ECO:0000256" key="1">
    <source>
        <dbReference type="ARBA" id="ARBA00023157"/>
    </source>
</evidence>
<dbReference type="GO" id="GO:0008270">
    <property type="term" value="F:zinc ion binding"/>
    <property type="evidence" value="ECO:0007669"/>
    <property type="project" value="UniProtKB-UniRule"/>
</dbReference>
<evidence type="ECO:0000256" key="4">
    <source>
        <dbReference type="SAM" id="MobiDB-lite"/>
    </source>
</evidence>
<dbReference type="SMART" id="SM00235">
    <property type="entry name" value="ZnMc"/>
    <property type="match status" value="1"/>
</dbReference>
<feature type="region of interest" description="Disordered" evidence="4">
    <location>
        <begin position="246"/>
        <end position="297"/>
    </location>
</feature>
<keyword evidence="2 3" id="KW-0479">Metal-binding</keyword>
<dbReference type="InterPro" id="IPR024079">
    <property type="entry name" value="MetalloPept_cat_dom_sf"/>
</dbReference>
<dbReference type="Proteomes" id="UP000046395">
    <property type="component" value="Unassembled WGS sequence"/>
</dbReference>
<dbReference type="Gene3D" id="3.40.390.10">
    <property type="entry name" value="Collagenase (Catalytic Domain)"/>
    <property type="match status" value="1"/>
</dbReference>
<feature type="compositionally biased region" description="Polar residues" evidence="4">
    <location>
        <begin position="544"/>
        <end position="553"/>
    </location>
</feature>
<feature type="compositionally biased region" description="Polar residues" evidence="4">
    <location>
        <begin position="270"/>
        <end position="286"/>
    </location>
</feature>
<dbReference type="GO" id="GO:0050793">
    <property type="term" value="P:regulation of developmental process"/>
    <property type="evidence" value="ECO:0007669"/>
    <property type="project" value="UniProtKB-ARBA"/>
</dbReference>
<dbReference type="PANTHER" id="PTHR22742:SF2">
    <property type="entry name" value="EXPANSION, ISOFORM A-RELATED"/>
    <property type="match status" value="1"/>
</dbReference>
<dbReference type="GO" id="GO:0051239">
    <property type="term" value="P:regulation of multicellular organismal process"/>
    <property type="evidence" value="ECO:0007669"/>
    <property type="project" value="UniProtKB-ARBA"/>
</dbReference>
<evidence type="ECO:0000256" key="2">
    <source>
        <dbReference type="PROSITE-ProRule" id="PRU01211"/>
    </source>
</evidence>
<dbReference type="Gene3D" id="2.60.200.10">
    <property type="match status" value="1"/>
</dbReference>
<dbReference type="PANTHER" id="PTHR22742">
    <property type="entry name" value="EXPANSION, ISOFORM A-RELATED"/>
    <property type="match status" value="1"/>
</dbReference>
<dbReference type="GO" id="GO:0004222">
    <property type="term" value="F:metalloendopeptidase activity"/>
    <property type="evidence" value="ECO:0007669"/>
    <property type="project" value="UniProtKB-UniRule"/>
</dbReference>
<dbReference type="InterPro" id="IPR006026">
    <property type="entry name" value="Peptidase_Metallo"/>
</dbReference>
<sequence>MAGGGPISRSRILQGDSSMEATWFSVDQFYRDHMLEIGSKLPSLDDGIWGKLILMEKNRRIAKAYLRAPSLQVDGSRSGFDGGVVGFNSFPGAVRDGQANEIRNKICSGVAIKIDRQGNVLAKRRGRSPVIVQGSKSPETHCLSTDVINARGRLDVQRVAKIFDMRAFKEAIDLEFSLPNADEQKLLYKSAVRISLVKEECHPLKTPCWLMLINIVAVDVLISRLQNILPSSDVFRTLDIHQQKRRCASKNADPARLQSPKQPRARSELDIQSSSCGSQETPSTESGLDEEEEMDSDSVQEIINDSTSIVLPSAVAPAEDSFSLEGNKSSTVRFNRHAMLSKLKPRYWDVVGSANRHSSYESSLSSAHSFVSNGRSYSPSLLSDSFSETQTTDSGFQEAHSVACASSALDRPAMAATAKTASAAVPAKGFNDRCRTLPGCHSMCKSCLEIYHLIDDHCAKARSGRVDSMNHEYALFSSGDNASKTRLPFRCRSSKRKLSNRVCLNGSCKPTHHRSYPDGMPSFASLFAVLLLAECSAHVVAANSDPQPSTNDSRPLDESLGNSTKIVEDIRPNATDAPTVHDNSTATQSGANRTLVNNPRQVVIQPWRQENNLFDGDIAGVDYTGEEARFGIRYLIRPWPKKTIPYTLDPSYSSDEVGKIKHGMELIANDTCLRFVPRTNESYYLRILNTGAGCYSYVGNRETLGGQILSLESTPSKTCIDQKVILHELLHAAGLWHEHNRGNRNKYLNLQLQEVIPRKRIYFTKLDPEFDPFAQLQYDQGSIMHFPTSAWARKKGHASMLPTNPLASTWLGNGRFVSLDDRYKIKWLYGCLHRQNDGRSPLSPVSAAGRRLVSRLQFVVLEGPLFEQCRLL</sequence>
<dbReference type="InterPro" id="IPR001506">
    <property type="entry name" value="Peptidase_M12A"/>
</dbReference>
<feature type="domain" description="Peptidase M12A" evidence="6">
    <location>
        <begin position="630"/>
        <end position="832"/>
    </location>
</feature>
<feature type="domain" description="MH2" evidence="5">
    <location>
        <begin position="49"/>
        <end position="239"/>
    </location>
</feature>
<name>A0A5S6R4V4_TRIMR</name>
<accession>A0A5S6R4V4</accession>
<dbReference type="Pfam" id="PF03166">
    <property type="entry name" value="MH2"/>
    <property type="match status" value="1"/>
</dbReference>
<dbReference type="PROSITE" id="PS51864">
    <property type="entry name" value="ASTACIN"/>
    <property type="match status" value="1"/>
</dbReference>
<dbReference type="GO" id="GO:0009791">
    <property type="term" value="P:post-embryonic development"/>
    <property type="evidence" value="ECO:0007669"/>
    <property type="project" value="UniProtKB-ARBA"/>
</dbReference>
<evidence type="ECO:0000313" key="7">
    <source>
        <dbReference type="Proteomes" id="UP000046395"/>
    </source>
</evidence>
<keyword evidence="2 3" id="KW-0645">Protease</keyword>
<keyword evidence="2 3" id="KW-0862">Zinc</keyword>
<keyword evidence="7" id="KW-1185">Reference proteome</keyword>
<dbReference type="SUPFAM" id="SSF49879">
    <property type="entry name" value="SMAD/FHA domain"/>
    <property type="match status" value="1"/>
</dbReference>
<dbReference type="InterPro" id="IPR008984">
    <property type="entry name" value="SMAD_FHA_dom_sf"/>
</dbReference>
<feature type="active site" evidence="2">
    <location>
        <position position="728"/>
    </location>
</feature>
<feature type="binding site" evidence="2">
    <location>
        <position position="737"/>
    </location>
    <ligand>
        <name>Zn(2+)</name>
        <dbReference type="ChEBI" id="CHEBI:29105"/>
        <note>catalytic</note>
    </ligand>
</feature>
<dbReference type="Pfam" id="PF01400">
    <property type="entry name" value="Astacin"/>
    <property type="match status" value="1"/>
</dbReference>
<dbReference type="PRINTS" id="PR00480">
    <property type="entry name" value="ASTACIN"/>
</dbReference>
<keyword evidence="2 3" id="KW-0482">Metalloprotease</keyword>
<dbReference type="PROSITE" id="PS51076">
    <property type="entry name" value="MH2"/>
    <property type="match status" value="1"/>
</dbReference>
<dbReference type="EC" id="3.4.24.-" evidence="3"/>
<feature type="binding site" evidence="2">
    <location>
        <position position="727"/>
    </location>
    <ligand>
        <name>Zn(2+)</name>
        <dbReference type="ChEBI" id="CHEBI:29105"/>
        <note>catalytic</note>
    </ligand>
</feature>
<keyword evidence="2 3" id="KW-0378">Hydrolase</keyword>
<comment type="cofactor">
    <cofactor evidence="2 3">
        <name>Zn(2+)</name>
        <dbReference type="ChEBI" id="CHEBI:29105"/>
    </cofactor>
    <text evidence="2 3">Binds 1 zinc ion per subunit.</text>
</comment>
<protein>
    <recommendedName>
        <fullName evidence="3">Metalloendopeptidase</fullName>
        <ecNumber evidence="3">3.4.24.-</ecNumber>
    </recommendedName>
</protein>
<dbReference type="WBParaSite" id="TMUE_3000014227.1">
    <property type="protein sequence ID" value="TMUE_3000014227.1"/>
    <property type="gene ID" value="WBGene00293925"/>
</dbReference>
<dbReference type="AlphaFoldDB" id="A0A5S6R4V4"/>
<dbReference type="SUPFAM" id="SSF55486">
    <property type="entry name" value="Metalloproteases ('zincins'), catalytic domain"/>
    <property type="match status" value="1"/>
</dbReference>
<reference evidence="8" key="1">
    <citation type="submission" date="2019-12" db="UniProtKB">
        <authorList>
            <consortium name="WormBaseParasite"/>
        </authorList>
    </citation>
    <scope>IDENTIFICATION</scope>
</reference>
<proteinExistence type="predicted"/>
<evidence type="ECO:0000259" key="6">
    <source>
        <dbReference type="PROSITE" id="PS51864"/>
    </source>
</evidence>
<feature type="compositionally biased region" description="Polar residues" evidence="4">
    <location>
        <begin position="581"/>
        <end position="597"/>
    </location>
</feature>
<dbReference type="InterPro" id="IPR001132">
    <property type="entry name" value="SMAD_dom_Dwarfin-type"/>
</dbReference>
<comment type="caution">
    <text evidence="2">Lacks conserved residue(s) required for the propagation of feature annotation.</text>
</comment>
<dbReference type="SMART" id="SM00524">
    <property type="entry name" value="DWB"/>
    <property type="match status" value="1"/>
</dbReference>
<feature type="compositionally biased region" description="Acidic residues" evidence="4">
    <location>
        <begin position="287"/>
        <end position="297"/>
    </location>
</feature>
<feature type="region of interest" description="Disordered" evidence="4">
    <location>
        <begin position="542"/>
        <end position="597"/>
    </location>
</feature>
<organism evidence="7 8">
    <name type="scientific">Trichuris muris</name>
    <name type="common">Mouse whipworm</name>
    <dbReference type="NCBI Taxonomy" id="70415"/>
    <lineage>
        <taxon>Eukaryota</taxon>
        <taxon>Metazoa</taxon>
        <taxon>Ecdysozoa</taxon>
        <taxon>Nematoda</taxon>
        <taxon>Enoplea</taxon>
        <taxon>Dorylaimia</taxon>
        <taxon>Trichinellida</taxon>
        <taxon>Trichuridae</taxon>
        <taxon>Trichuris</taxon>
    </lineage>
</organism>
<dbReference type="GO" id="GO:0006508">
    <property type="term" value="P:proteolysis"/>
    <property type="evidence" value="ECO:0007669"/>
    <property type="project" value="UniProtKB-KW"/>
</dbReference>
<feature type="binding site" evidence="2">
    <location>
        <position position="731"/>
    </location>
    <ligand>
        <name>Zn(2+)</name>
        <dbReference type="ChEBI" id="CHEBI:29105"/>
        <note>catalytic</note>
    </ligand>
</feature>
<dbReference type="InterPro" id="IPR017855">
    <property type="entry name" value="SMAD-like_dom_sf"/>
</dbReference>